<sequence>MCLRGNFGDVSRSRGSEPPLLKGYPGQGILRRSDCNLALSGWCDLDWASCPITRHSLFGWIVFLGSSPLSWKIKKQFTVSRSSAEAEYRSMASLLYELKWLNGLLLSLGVQRLAAMPLFCDSNSALHLADNSIFHEHTKHIEALGKQQFLFLLFKLGNFNLHASI</sequence>
<keyword evidence="2" id="KW-1185">Reference proteome</keyword>
<keyword evidence="1" id="KW-0812">Transmembrane</keyword>
<name>A0AAV3Q7P0_LITER</name>
<reference evidence="1 2" key="1">
    <citation type="submission" date="2024-01" db="EMBL/GenBank/DDBJ databases">
        <title>The complete chloroplast genome sequence of Lithospermum erythrorhizon: insights into the phylogenetic relationship among Boraginaceae species and the maternal lineages of purple gromwells.</title>
        <authorList>
            <person name="Okada T."/>
            <person name="Watanabe K."/>
        </authorList>
    </citation>
    <scope>NUCLEOTIDE SEQUENCE [LARGE SCALE GENOMIC DNA]</scope>
</reference>
<keyword evidence="1" id="KW-0675">Receptor</keyword>
<evidence type="ECO:0000313" key="1">
    <source>
        <dbReference type="EMBL" id="GAA0159211.1"/>
    </source>
</evidence>
<dbReference type="Proteomes" id="UP001454036">
    <property type="component" value="Unassembled WGS sequence"/>
</dbReference>
<dbReference type="PANTHER" id="PTHR11439:SF487">
    <property type="entry name" value="RNA-DIRECTED DNA POLYMERASE"/>
    <property type="match status" value="1"/>
</dbReference>
<proteinExistence type="predicted"/>
<gene>
    <name evidence="1" type="ORF">LIER_16041</name>
</gene>
<evidence type="ECO:0000313" key="2">
    <source>
        <dbReference type="Proteomes" id="UP001454036"/>
    </source>
</evidence>
<dbReference type="EMBL" id="BAABME010003548">
    <property type="protein sequence ID" value="GAA0159211.1"/>
    <property type="molecule type" value="Genomic_DNA"/>
</dbReference>
<dbReference type="AlphaFoldDB" id="A0AAV3Q7P0"/>
<accession>A0AAV3Q7P0</accession>
<dbReference type="CDD" id="cd09272">
    <property type="entry name" value="RNase_HI_RT_Ty1"/>
    <property type="match status" value="1"/>
</dbReference>
<organism evidence="1 2">
    <name type="scientific">Lithospermum erythrorhizon</name>
    <name type="common">Purple gromwell</name>
    <name type="synonym">Lithospermum officinale var. erythrorhizon</name>
    <dbReference type="NCBI Taxonomy" id="34254"/>
    <lineage>
        <taxon>Eukaryota</taxon>
        <taxon>Viridiplantae</taxon>
        <taxon>Streptophyta</taxon>
        <taxon>Embryophyta</taxon>
        <taxon>Tracheophyta</taxon>
        <taxon>Spermatophyta</taxon>
        <taxon>Magnoliopsida</taxon>
        <taxon>eudicotyledons</taxon>
        <taxon>Gunneridae</taxon>
        <taxon>Pentapetalae</taxon>
        <taxon>asterids</taxon>
        <taxon>lamiids</taxon>
        <taxon>Boraginales</taxon>
        <taxon>Boraginaceae</taxon>
        <taxon>Boraginoideae</taxon>
        <taxon>Lithospermeae</taxon>
        <taxon>Lithospermum</taxon>
    </lineage>
</organism>
<keyword evidence="1" id="KW-0472">Membrane</keyword>
<comment type="caution">
    <text evidence="1">The sequence shown here is derived from an EMBL/GenBank/DDBJ whole genome shotgun (WGS) entry which is preliminary data.</text>
</comment>
<dbReference type="PANTHER" id="PTHR11439">
    <property type="entry name" value="GAG-POL-RELATED RETROTRANSPOSON"/>
    <property type="match status" value="1"/>
</dbReference>
<protein>
    <submittedName>
        <fullName evidence="1">Transmembrane signal receptor</fullName>
    </submittedName>
</protein>